<dbReference type="Gene3D" id="3.30.2410.10">
    <property type="entry name" value="Hect, E3 ligase catalytic domain"/>
    <property type="match status" value="1"/>
</dbReference>
<evidence type="ECO:0000256" key="1">
    <source>
        <dbReference type="ARBA" id="ARBA00022786"/>
    </source>
</evidence>
<feature type="domain" description="HECT" evidence="3">
    <location>
        <begin position="400"/>
        <end position="463"/>
    </location>
</feature>
<dbReference type="Proteomes" id="UP001491310">
    <property type="component" value="Unassembled WGS sequence"/>
</dbReference>
<reference evidence="4 5" key="1">
    <citation type="journal article" date="2024" name="Nat. Commun.">
        <title>Phylogenomics reveals the evolutionary origins of lichenization in chlorophyte algae.</title>
        <authorList>
            <person name="Puginier C."/>
            <person name="Libourel C."/>
            <person name="Otte J."/>
            <person name="Skaloud P."/>
            <person name="Haon M."/>
            <person name="Grisel S."/>
            <person name="Petersen M."/>
            <person name="Berrin J.G."/>
            <person name="Delaux P.M."/>
            <person name="Dal Grande F."/>
            <person name="Keller J."/>
        </authorList>
    </citation>
    <scope>NUCLEOTIDE SEQUENCE [LARGE SCALE GENOMIC DNA]</scope>
    <source>
        <strain evidence="4 5">SAG 216-7</strain>
    </source>
</reference>
<dbReference type="Pfam" id="PF00632">
    <property type="entry name" value="HECT"/>
    <property type="match status" value="1"/>
</dbReference>
<proteinExistence type="predicted"/>
<dbReference type="InterPro" id="IPR000569">
    <property type="entry name" value="HECT_dom"/>
</dbReference>
<comment type="caution">
    <text evidence="4">The sequence shown here is derived from an EMBL/GenBank/DDBJ whole genome shotgun (WGS) entry which is preliminary data.</text>
</comment>
<dbReference type="EMBL" id="JALJOT010000001">
    <property type="protein sequence ID" value="KAK9918192.1"/>
    <property type="molecule type" value="Genomic_DNA"/>
</dbReference>
<dbReference type="SUPFAM" id="SSF56204">
    <property type="entry name" value="Hect, E3 ligase catalytic domain"/>
    <property type="match status" value="1"/>
</dbReference>
<feature type="active site" description="Glycyl thioester intermediate" evidence="2">
    <location>
        <position position="429"/>
    </location>
</feature>
<evidence type="ECO:0000313" key="5">
    <source>
        <dbReference type="Proteomes" id="UP001491310"/>
    </source>
</evidence>
<evidence type="ECO:0000313" key="4">
    <source>
        <dbReference type="EMBL" id="KAK9918192.1"/>
    </source>
</evidence>
<keyword evidence="1 2" id="KW-0833">Ubl conjugation pathway</keyword>
<accession>A0ABR2Z2Q2</accession>
<sequence>MHTDSLYVHHPAGLSEEEMALEENNARAVSPVTINDSEDELAVDAADAGGGFVVAVFDREGWYSAEFGAALDTCGNEALTLYANLGTGLRGEEEVCRIDLPLYHRPEIAVTRGNEFSSLHVELQSSPLSKYRAARFSFNGDDAVGAGHGPGLNVIDNGWILVAEHTGSTALLASPYESYGGGSSEAYMFPPKAASISRLAKTRSVGALAHLLLHGVSVPTQLSSVVKKAMTAPGISFPAIGWLLGDEDLEEKDPDLMDQLRLLRTAELPWTEAVHAAASVHAENVKDELELNLQLPEDLESVIQGRIWISVVLPVAAELNALREGFQGVAGGYDALQMACDIGVAMRALGLAFVKNQPLTSADFAVEGVDRWLRVWGELWLSRTTAEQLERLAKFVFGVRLPLPGNRNSLLMVENSSQGDDHFPRSRTCFGELVVPKYSNYEHFAAQLARVLQSPDAAAYTYA</sequence>
<evidence type="ECO:0000256" key="2">
    <source>
        <dbReference type="PROSITE-ProRule" id="PRU00104"/>
    </source>
</evidence>
<dbReference type="InterPro" id="IPR035983">
    <property type="entry name" value="Hect_E3_ubiquitin_ligase"/>
</dbReference>
<protein>
    <recommendedName>
        <fullName evidence="3">HECT domain-containing protein</fullName>
    </recommendedName>
</protein>
<evidence type="ECO:0000259" key="3">
    <source>
        <dbReference type="PROSITE" id="PS50237"/>
    </source>
</evidence>
<name>A0ABR2Z2Q2_9CHLO</name>
<keyword evidence="5" id="KW-1185">Reference proteome</keyword>
<gene>
    <name evidence="4" type="ORF">WJX75_002162</name>
</gene>
<dbReference type="PROSITE" id="PS50237">
    <property type="entry name" value="HECT"/>
    <property type="match status" value="1"/>
</dbReference>
<organism evidence="4 5">
    <name type="scientific">Coccomyxa subellipsoidea</name>
    <dbReference type="NCBI Taxonomy" id="248742"/>
    <lineage>
        <taxon>Eukaryota</taxon>
        <taxon>Viridiplantae</taxon>
        <taxon>Chlorophyta</taxon>
        <taxon>core chlorophytes</taxon>
        <taxon>Trebouxiophyceae</taxon>
        <taxon>Trebouxiophyceae incertae sedis</taxon>
        <taxon>Coccomyxaceae</taxon>
        <taxon>Coccomyxa</taxon>
    </lineage>
</organism>